<sequence length="403" mass="45769">MKIAFFTFTRAEYGLLRWSIKRAQGCPDFDVRVFVGGSHIAKSYGMSVNEIINDGVKIDYLVDFLLDSDEPSALSKSVGVGIVSISQILINYKPDFIVILGDRYELYVTIIPALLYRIPIIHIAGGEITEGALDEQIRHSITKLSHIHIVSNERYAENISKMGEEDWRIHVLGSPGIENIYRFKLKSIEELKEELGIDFSVPTILVTYHPVTLETRVTTEEQIENLLEALSYFKDFQIVFTAPGAEVERGIIMDKIQTFVRENPRAFLFKNLGTLLYLSIAKHSKVVVGNSSSGIIEIPSLKVPTVNIGDRQKGRIAAESVIHCGYDSDSIIKAIKKAIEDKNFIEKVKNVRNPYDPYGDGDFSGRFLRVLENISINEKLLRKELDFEVKREEWNYFLKGRED</sequence>
<protein>
    <submittedName>
        <fullName evidence="2">UDP-N-acetyl-D-glucosamine 2-epimerase, UDP-hydrolysing</fullName>
        <ecNumber evidence="2">5.1.3.14</ecNumber>
    </submittedName>
</protein>
<name>D2C6D1_THEP2</name>
<evidence type="ECO:0000313" key="2">
    <source>
        <dbReference type="EMBL" id="ADA66517.1"/>
    </source>
</evidence>
<reference evidence="2 3" key="1">
    <citation type="submission" date="2009-12" db="EMBL/GenBank/DDBJ databases">
        <title>Complete sequence of Thermotoga petrophila RKU-1.</title>
        <authorList>
            <consortium name="US DOE Joint Genome Institute"/>
            <person name="Lucas S."/>
            <person name="Copeland A."/>
            <person name="Lapidus A."/>
            <person name="Glavina del Rio T."/>
            <person name="Dalin E."/>
            <person name="Tice H."/>
            <person name="Bruce D."/>
            <person name="Goodwin L."/>
            <person name="Pitluck S."/>
            <person name="Munk A.C."/>
            <person name="Brettin T."/>
            <person name="Detter J.C."/>
            <person name="Han C."/>
            <person name="Tapia R."/>
            <person name="Larimer F."/>
            <person name="Land M."/>
            <person name="Hauser L."/>
            <person name="Kyrpides N."/>
            <person name="Mikhailova N."/>
            <person name="Nelson K.E."/>
            <person name="Gogarten J.P."/>
            <person name="Noll K.M."/>
        </authorList>
    </citation>
    <scope>NUCLEOTIDE SEQUENCE [LARGE SCALE GENOMIC DNA]</scope>
    <source>
        <strain evidence="3">ATCC BAA-489 / DSM 13996 / JCM 10882 / RKU-10</strain>
    </source>
</reference>
<dbReference type="GO" id="GO:0004553">
    <property type="term" value="F:hydrolase activity, hydrolyzing O-glycosyl compounds"/>
    <property type="evidence" value="ECO:0007669"/>
    <property type="project" value="InterPro"/>
</dbReference>
<gene>
    <name evidence="2" type="ordered locus">Tnap_0418</name>
</gene>
<dbReference type="InterPro" id="IPR029767">
    <property type="entry name" value="WecB-like"/>
</dbReference>
<dbReference type="CDD" id="cd03786">
    <property type="entry name" value="GTB_UDP-GlcNAc_2-Epimerase"/>
    <property type="match status" value="1"/>
</dbReference>
<keyword evidence="2" id="KW-0413">Isomerase</keyword>
<evidence type="ECO:0000313" key="3">
    <source>
        <dbReference type="Proteomes" id="UP000000940"/>
    </source>
</evidence>
<dbReference type="AlphaFoldDB" id="D2C6D1"/>
<dbReference type="PANTHER" id="PTHR43174">
    <property type="entry name" value="UDP-N-ACETYLGLUCOSAMINE 2-EPIMERASE"/>
    <property type="match status" value="1"/>
</dbReference>
<dbReference type="GO" id="GO:0006047">
    <property type="term" value="P:UDP-N-acetylglucosamine metabolic process"/>
    <property type="evidence" value="ECO:0007669"/>
    <property type="project" value="InterPro"/>
</dbReference>
<dbReference type="InterPro" id="IPR020004">
    <property type="entry name" value="UDP-GlcNAc_Epase"/>
</dbReference>
<dbReference type="Pfam" id="PF02350">
    <property type="entry name" value="Epimerase_2"/>
    <property type="match status" value="1"/>
</dbReference>
<dbReference type="EMBL" id="CP001839">
    <property type="protein sequence ID" value="ADA66517.1"/>
    <property type="molecule type" value="Genomic_DNA"/>
</dbReference>
<organism evidence="2 3">
    <name type="scientific">Thermotoga petrophila (strain ATCC BAA-489 / DSM 13996 / JCM 10882 / RKU-10)</name>
    <name type="common">Thermotoga naphthophila</name>
    <dbReference type="NCBI Taxonomy" id="590168"/>
    <lineage>
        <taxon>Bacteria</taxon>
        <taxon>Thermotogati</taxon>
        <taxon>Thermotogota</taxon>
        <taxon>Thermotogae</taxon>
        <taxon>Thermotogales</taxon>
        <taxon>Thermotogaceae</taxon>
        <taxon>Thermotoga</taxon>
    </lineage>
</organism>
<accession>D2C6D1</accession>
<evidence type="ECO:0000259" key="1">
    <source>
        <dbReference type="Pfam" id="PF02350"/>
    </source>
</evidence>
<keyword evidence="3" id="KW-1185">Reference proteome</keyword>
<dbReference type="Proteomes" id="UP000000940">
    <property type="component" value="Chromosome"/>
</dbReference>
<dbReference type="PANTHER" id="PTHR43174:SF3">
    <property type="entry name" value="UDP-N-ACETYLGLUCOSAMINE 2-EPIMERASE"/>
    <property type="match status" value="1"/>
</dbReference>
<dbReference type="SUPFAM" id="SSF53756">
    <property type="entry name" value="UDP-Glycosyltransferase/glycogen phosphorylase"/>
    <property type="match status" value="1"/>
</dbReference>
<dbReference type="InterPro" id="IPR003331">
    <property type="entry name" value="UDP_GlcNAc_Epimerase_2_dom"/>
</dbReference>
<dbReference type="NCBIfam" id="TIGR03568">
    <property type="entry name" value="NeuC_NnaA"/>
    <property type="match status" value="1"/>
</dbReference>
<dbReference type="RefSeq" id="WP_012895971.1">
    <property type="nucleotide sequence ID" value="NC_013642.1"/>
</dbReference>
<dbReference type="KEGG" id="tnp:Tnap_0418"/>
<proteinExistence type="predicted"/>
<dbReference type="Gene3D" id="3.40.50.2000">
    <property type="entry name" value="Glycogen Phosphorylase B"/>
    <property type="match status" value="2"/>
</dbReference>
<dbReference type="GO" id="GO:0008761">
    <property type="term" value="F:UDP-N-acetylglucosamine 2-epimerase activity"/>
    <property type="evidence" value="ECO:0007669"/>
    <property type="project" value="UniProtKB-EC"/>
</dbReference>
<dbReference type="EC" id="5.1.3.14" evidence="2"/>
<dbReference type="HOGENOM" id="CLU_061127_0_0_0"/>
<feature type="domain" description="UDP-N-acetylglucosamine 2-epimerase" evidence="1">
    <location>
        <begin position="26"/>
        <end position="372"/>
    </location>
</feature>